<feature type="domain" description="PARP-type" evidence="31">
    <location>
        <begin position="9"/>
        <end position="91"/>
    </location>
</feature>
<evidence type="ECO:0000256" key="28">
    <source>
        <dbReference type="ARBA" id="ARBA00048339"/>
    </source>
</evidence>
<dbReference type="PROSITE" id="PS51977">
    <property type="entry name" value="WGR"/>
    <property type="match status" value="1"/>
</dbReference>
<evidence type="ECO:0000256" key="21">
    <source>
        <dbReference type="ARBA" id="ARBA00023163"/>
    </source>
</evidence>
<keyword evidence="13" id="KW-0677">Repeat</keyword>
<evidence type="ECO:0000256" key="13">
    <source>
        <dbReference type="ARBA" id="ARBA00022737"/>
    </source>
</evidence>
<evidence type="ECO:0000256" key="19">
    <source>
        <dbReference type="ARBA" id="ARBA00023027"/>
    </source>
</evidence>
<comment type="catalytic activity">
    <reaction evidence="26 30">
        <text>NAD(+) + (ADP-D-ribosyl)n-acceptor = nicotinamide + (ADP-D-ribosyl)n+1-acceptor + H(+).</text>
        <dbReference type="EC" id="2.4.2.30"/>
    </reaction>
</comment>
<dbReference type="HOGENOM" id="CLU_004841_0_0_1"/>
<keyword evidence="15" id="KW-0863">Zinc-finger</keyword>
<dbReference type="SMART" id="SM00773">
    <property type="entry name" value="WGR"/>
    <property type="match status" value="1"/>
</dbReference>
<dbReference type="GO" id="GO:0003950">
    <property type="term" value="F:NAD+ poly-ADP-ribosyltransferase activity"/>
    <property type="evidence" value="ECO:0007669"/>
    <property type="project" value="UniProtKB-UniRule"/>
</dbReference>
<evidence type="ECO:0000256" key="29">
    <source>
        <dbReference type="ARBA" id="ARBA00048575"/>
    </source>
</evidence>
<dbReference type="Pfam" id="PF21728">
    <property type="entry name" value="PADR1_N"/>
    <property type="match status" value="1"/>
</dbReference>
<evidence type="ECO:0000256" key="3">
    <source>
        <dbReference type="ARBA" id="ARBA00004604"/>
    </source>
</evidence>
<keyword evidence="19 30" id="KW-0520">NAD</keyword>
<dbReference type="FunFam" id="3.40.50.10190:FF:000051">
    <property type="entry name" value="Poly [ADP-ribose] polymerase"/>
    <property type="match status" value="1"/>
</dbReference>
<dbReference type="PROSITE" id="PS50172">
    <property type="entry name" value="BRCT"/>
    <property type="match status" value="1"/>
</dbReference>
<dbReference type="InterPro" id="IPR001510">
    <property type="entry name" value="Znf_PARP"/>
</dbReference>
<dbReference type="InterPro" id="IPR012982">
    <property type="entry name" value="PARP1-like_PADR1_Zn_ribbon"/>
</dbReference>
<accession>K1QLU6</accession>
<feature type="domain" description="WGR" evidence="35">
    <location>
        <begin position="519"/>
        <end position="616"/>
    </location>
</feature>
<dbReference type="FunFam" id="3.90.228.10:FF:000002">
    <property type="entry name" value="Poly [ADP-ribose] polymerase"/>
    <property type="match status" value="1"/>
</dbReference>
<keyword evidence="16 30" id="KW-0862">Zinc</keyword>
<evidence type="ECO:0000256" key="22">
    <source>
        <dbReference type="ARBA" id="ARBA00023242"/>
    </source>
</evidence>
<keyword evidence="12 30" id="KW-0479">Metal-binding</keyword>
<keyword evidence="5" id="KW-0963">Cytoplasm</keyword>
<organism evidence="36">
    <name type="scientific">Magallana gigas</name>
    <name type="common">Pacific oyster</name>
    <name type="synonym">Crassostrea gigas</name>
    <dbReference type="NCBI Taxonomy" id="29159"/>
    <lineage>
        <taxon>Eukaryota</taxon>
        <taxon>Metazoa</taxon>
        <taxon>Spiralia</taxon>
        <taxon>Lophotrochozoa</taxon>
        <taxon>Mollusca</taxon>
        <taxon>Bivalvia</taxon>
        <taxon>Autobranchia</taxon>
        <taxon>Pteriomorphia</taxon>
        <taxon>Ostreida</taxon>
        <taxon>Ostreoidea</taxon>
        <taxon>Ostreidae</taxon>
        <taxon>Magallana</taxon>
    </lineage>
</organism>
<keyword evidence="9 30" id="KW-0328">Glycosyltransferase</keyword>
<dbReference type="CDD" id="cd01437">
    <property type="entry name" value="parp_like"/>
    <property type="match status" value="1"/>
</dbReference>
<dbReference type="InterPro" id="IPR001357">
    <property type="entry name" value="BRCT_dom"/>
</dbReference>
<dbReference type="GO" id="GO:0005829">
    <property type="term" value="C:cytosol"/>
    <property type="evidence" value="ECO:0007669"/>
    <property type="project" value="UniProtKB-SubCell"/>
</dbReference>
<dbReference type="Pfam" id="PF05406">
    <property type="entry name" value="WGR"/>
    <property type="match status" value="1"/>
</dbReference>
<feature type="domain" description="PARP catalytic" evidence="33">
    <location>
        <begin position="764"/>
        <end position="994"/>
    </location>
</feature>
<evidence type="ECO:0000256" key="8">
    <source>
        <dbReference type="ARBA" id="ARBA00022588"/>
    </source>
</evidence>
<evidence type="ECO:0000256" key="24">
    <source>
        <dbReference type="ARBA" id="ARBA00024164"/>
    </source>
</evidence>
<keyword evidence="14" id="KW-0013">ADP-ribosylation</keyword>
<comment type="catalytic activity">
    <reaction evidence="29">
        <text>L-seryl-[protein] + NAD(+) = O-(ADP-D-ribosyl)-L-seryl-[protein] + nicotinamide + H(+)</text>
        <dbReference type="Rhea" id="RHEA:58232"/>
        <dbReference type="Rhea" id="RHEA-COMP:9863"/>
        <dbReference type="Rhea" id="RHEA-COMP:15091"/>
        <dbReference type="ChEBI" id="CHEBI:15378"/>
        <dbReference type="ChEBI" id="CHEBI:17154"/>
        <dbReference type="ChEBI" id="CHEBI:29999"/>
        <dbReference type="ChEBI" id="CHEBI:57540"/>
        <dbReference type="ChEBI" id="CHEBI:142556"/>
    </reaction>
    <physiologicalReaction direction="left-to-right" evidence="29">
        <dbReference type="Rhea" id="RHEA:58233"/>
    </physiologicalReaction>
</comment>
<evidence type="ECO:0000256" key="5">
    <source>
        <dbReference type="ARBA" id="ARBA00022490"/>
    </source>
</evidence>
<dbReference type="FunFam" id="2.20.25.630:FF:000001">
    <property type="entry name" value="Poly [ADP-ribose] polymerase"/>
    <property type="match status" value="1"/>
</dbReference>
<evidence type="ECO:0000256" key="26">
    <source>
        <dbReference type="ARBA" id="ARBA00033987"/>
    </source>
</evidence>
<dbReference type="FunFam" id="1.20.142.10:FF:000001">
    <property type="entry name" value="Poly [ADP-ribose] polymerase"/>
    <property type="match status" value="1"/>
</dbReference>
<comment type="catalytic activity">
    <reaction evidence="23">
        <text>L-glutamyl-[protein] + NAD(+) = 5-O-(ADP-D-ribosyl)-L-glutamyl-[protein] + nicotinamide</text>
        <dbReference type="Rhea" id="RHEA:58224"/>
        <dbReference type="Rhea" id="RHEA-COMP:10208"/>
        <dbReference type="Rhea" id="RHEA-COMP:15089"/>
        <dbReference type="ChEBI" id="CHEBI:17154"/>
        <dbReference type="ChEBI" id="CHEBI:29973"/>
        <dbReference type="ChEBI" id="CHEBI:57540"/>
        <dbReference type="ChEBI" id="CHEBI:142540"/>
    </reaction>
    <physiologicalReaction direction="left-to-right" evidence="23">
        <dbReference type="Rhea" id="RHEA:58225"/>
    </physiologicalReaction>
</comment>
<dbReference type="Gene3D" id="2.20.25.630">
    <property type="match status" value="1"/>
</dbReference>
<keyword evidence="20 30" id="KW-0238">DNA-binding</keyword>
<dbReference type="SMART" id="SM01336">
    <property type="entry name" value="zf-PARP"/>
    <property type="match status" value="2"/>
</dbReference>
<dbReference type="EC" id="2.4.2.30" evidence="30"/>
<evidence type="ECO:0000256" key="30">
    <source>
        <dbReference type="PIRNR" id="PIRNR000489"/>
    </source>
</evidence>
<dbReference type="InterPro" id="IPR008893">
    <property type="entry name" value="WGR_domain"/>
</dbReference>
<comment type="similarity">
    <text evidence="25">Belongs to the ARTD/PARP family.</text>
</comment>
<keyword evidence="18" id="KW-0805">Transcription regulation</keyword>
<dbReference type="Gene3D" id="3.30.1740.10">
    <property type="entry name" value="Zinc finger, PARP-type"/>
    <property type="match status" value="2"/>
</dbReference>
<dbReference type="SUPFAM" id="SSF52113">
    <property type="entry name" value="BRCT domain"/>
    <property type="match status" value="1"/>
</dbReference>
<keyword evidence="10 30" id="KW-0808">Transferase</keyword>
<dbReference type="CDD" id="cd17747">
    <property type="entry name" value="BRCT_PARP1"/>
    <property type="match status" value="1"/>
</dbReference>
<dbReference type="GO" id="GO:0006302">
    <property type="term" value="P:double-strand break repair"/>
    <property type="evidence" value="ECO:0007669"/>
    <property type="project" value="TreeGrafter"/>
</dbReference>
<dbReference type="Pfam" id="PF02877">
    <property type="entry name" value="PARP_reg"/>
    <property type="match status" value="1"/>
</dbReference>
<evidence type="ECO:0000256" key="25">
    <source>
        <dbReference type="ARBA" id="ARBA00024347"/>
    </source>
</evidence>
<dbReference type="Gene3D" id="3.90.228.10">
    <property type="match status" value="1"/>
</dbReference>
<comment type="catalytic activity">
    <reaction evidence="24">
        <text>L-aspartyl-[protein] + NAD(+) = 4-O-(ADP-D-ribosyl)-L-aspartyl-[protein] + nicotinamide</text>
        <dbReference type="Rhea" id="RHEA:54424"/>
        <dbReference type="Rhea" id="RHEA-COMP:9867"/>
        <dbReference type="Rhea" id="RHEA-COMP:13832"/>
        <dbReference type="ChEBI" id="CHEBI:17154"/>
        <dbReference type="ChEBI" id="CHEBI:29961"/>
        <dbReference type="ChEBI" id="CHEBI:57540"/>
        <dbReference type="ChEBI" id="CHEBI:138102"/>
    </reaction>
    <physiologicalReaction direction="left-to-right" evidence="24">
        <dbReference type="Rhea" id="RHEA:54425"/>
    </physiologicalReaction>
</comment>
<evidence type="ECO:0000256" key="14">
    <source>
        <dbReference type="ARBA" id="ARBA00022765"/>
    </source>
</evidence>
<comment type="catalytic activity">
    <reaction evidence="27">
        <text>L-histidyl-[protein] + NAD(+) = N(tele)-(ADP-D-ribosyl)-L-histidyl-[protein] + nicotinamide + H(+)</text>
        <dbReference type="Rhea" id="RHEA:72071"/>
        <dbReference type="Rhea" id="RHEA-COMP:9745"/>
        <dbReference type="Rhea" id="RHEA-COMP:18085"/>
        <dbReference type="ChEBI" id="CHEBI:15378"/>
        <dbReference type="ChEBI" id="CHEBI:17154"/>
        <dbReference type="ChEBI" id="CHEBI:29979"/>
        <dbReference type="ChEBI" id="CHEBI:57540"/>
        <dbReference type="ChEBI" id="CHEBI:191398"/>
    </reaction>
    <physiologicalReaction direction="left-to-right" evidence="27">
        <dbReference type="Rhea" id="RHEA:72072"/>
    </physiologicalReaction>
</comment>
<dbReference type="EMBL" id="JH816283">
    <property type="protein sequence ID" value="EKC34863.1"/>
    <property type="molecule type" value="Genomic_DNA"/>
</dbReference>
<evidence type="ECO:0000256" key="15">
    <source>
        <dbReference type="ARBA" id="ARBA00022771"/>
    </source>
</evidence>
<dbReference type="GO" id="GO:0005694">
    <property type="term" value="C:chromosome"/>
    <property type="evidence" value="ECO:0007669"/>
    <property type="project" value="UniProtKB-SubCell"/>
</dbReference>
<evidence type="ECO:0000256" key="1">
    <source>
        <dbReference type="ARBA" id="ARBA00004286"/>
    </source>
</evidence>
<dbReference type="SUPFAM" id="SSF57716">
    <property type="entry name" value="Glucocorticoid receptor-like (DNA-binding domain)"/>
    <property type="match status" value="2"/>
</dbReference>
<evidence type="ECO:0000256" key="17">
    <source>
        <dbReference type="ARBA" id="ARBA00022859"/>
    </source>
</evidence>
<evidence type="ECO:0000259" key="32">
    <source>
        <dbReference type="PROSITE" id="PS50172"/>
    </source>
</evidence>
<comment type="subcellular location">
    <subcellularLocation>
        <location evidence="1">Chromosome</location>
    </subcellularLocation>
    <subcellularLocation>
        <location evidence="2">Cytoplasm</location>
        <location evidence="2">Cytosol</location>
    </subcellularLocation>
    <subcellularLocation>
        <location evidence="3">Nucleus</location>
        <location evidence="3">Nucleolus</location>
    </subcellularLocation>
</comment>
<evidence type="ECO:0000256" key="2">
    <source>
        <dbReference type="ARBA" id="ARBA00004514"/>
    </source>
</evidence>
<evidence type="ECO:0000256" key="9">
    <source>
        <dbReference type="ARBA" id="ARBA00022676"/>
    </source>
</evidence>
<keyword evidence="8" id="KW-0399">Innate immunity</keyword>
<dbReference type="SUPFAM" id="SSF47587">
    <property type="entry name" value="Domain of poly(ADP-ribose) polymerase"/>
    <property type="match status" value="1"/>
</dbReference>
<dbReference type="PANTHER" id="PTHR10459">
    <property type="entry name" value="DNA LIGASE"/>
    <property type="match status" value="1"/>
</dbReference>
<feature type="domain" description="BRCT" evidence="32">
    <location>
        <begin position="367"/>
        <end position="442"/>
    </location>
</feature>
<keyword evidence="22 30" id="KW-0539">Nucleus</keyword>
<keyword evidence="17" id="KW-0391">Immunity</keyword>
<keyword evidence="21" id="KW-0804">Transcription</keyword>
<comment type="catalytic activity">
    <reaction evidence="28">
        <text>L-tyrosyl-[protein] + NAD(+) = O-(ADP-D-ribosyl)-L-tyrosyl-[protein] + nicotinamide + H(+)</text>
        <dbReference type="Rhea" id="RHEA:58236"/>
        <dbReference type="Rhea" id="RHEA-COMP:10136"/>
        <dbReference type="Rhea" id="RHEA-COMP:15092"/>
        <dbReference type="ChEBI" id="CHEBI:15378"/>
        <dbReference type="ChEBI" id="CHEBI:17154"/>
        <dbReference type="ChEBI" id="CHEBI:46858"/>
        <dbReference type="ChEBI" id="CHEBI:57540"/>
        <dbReference type="ChEBI" id="CHEBI:142557"/>
    </reaction>
    <physiologicalReaction direction="left-to-right" evidence="28">
        <dbReference type="Rhea" id="RHEA:58237"/>
    </physiologicalReaction>
</comment>
<dbReference type="SUPFAM" id="SSF56399">
    <property type="entry name" value="ADP-ribosylation"/>
    <property type="match status" value="1"/>
</dbReference>
<evidence type="ECO:0000256" key="10">
    <source>
        <dbReference type="ARBA" id="ARBA00022679"/>
    </source>
</evidence>
<keyword evidence="6" id="KW-1017">Isopeptide bond</keyword>
<proteinExistence type="inferred from homology"/>
<dbReference type="Pfam" id="PF08063">
    <property type="entry name" value="Zn_ribbon_PADR1"/>
    <property type="match status" value="1"/>
</dbReference>
<feature type="domain" description="PARP-type" evidence="31">
    <location>
        <begin position="109"/>
        <end position="200"/>
    </location>
</feature>
<dbReference type="PROSITE" id="PS51059">
    <property type="entry name" value="PARP_CATALYTIC"/>
    <property type="match status" value="1"/>
</dbReference>
<dbReference type="SUPFAM" id="SSF142921">
    <property type="entry name" value="WGR domain-like"/>
    <property type="match status" value="1"/>
</dbReference>
<dbReference type="InterPro" id="IPR004102">
    <property type="entry name" value="Poly(ADP-ribose)pol_reg_dom"/>
</dbReference>
<dbReference type="GO" id="GO:0005730">
    <property type="term" value="C:nucleolus"/>
    <property type="evidence" value="ECO:0007669"/>
    <property type="project" value="UniProtKB-SubCell"/>
</dbReference>
<dbReference type="InterPro" id="IPR036957">
    <property type="entry name" value="Znf_PARP_sf"/>
</dbReference>
<evidence type="ECO:0000256" key="23">
    <source>
        <dbReference type="ARBA" id="ARBA00024159"/>
    </source>
</evidence>
<sequence>MGDHHDLPFKAEYAKSGRSSCKACKSNIGQGSLRLAVMVQSPVFDGKIPNWFHQACFWKRAKVATIGDIHGFDALRWEDQEKLKEKVGGGGGGGTGGDAVDGGSDAGDFSIEYAKSGKSKCKACEDFIGKDQVRIGKKDYESHRAKMYGPVDQWHHVDCFVEKRDELEFGSDLGANQIKGFDRLKDDDKEMLIEKLGKGTKGKKRKGESAKGAGGKKAKKEETEEEKKLKEQSKLLWQIRDDLEKSVSKPAFKNLLVLNNQTVPAGDSKLLDAVSDCMAFGALEKCPECKEGQLVYSGHGYNCTGSVTEWTKCMYITKIPKRKAFKVPKEYHDVDYLKKYKYIKRERLFPANAPSSSASLDTVDSGGSNKPLEGMKFVIVGKTSKSKGNITKEIMELGGHIASKIGADTAACISTKEEVAKKSKGIKDAEKANIQVVDEGFLDAVKKGGAVLLIQSHNMVSWGADPSSRITLSGTKSVGKSMAKSLKDEQLFTKSVPSTMKMKVKGGAAVDPDSGMEDTAHIVQKNGEIFNVVLGLVDVVRGTNSFYKLQALEKDSGSGWWLFRAWGRVGTTIGGNKVERYGSVDTLLEGFKQLYAEKTGNEWHNRKNFKKYPNKFYPLDIDYGQEDDEAIKKLDKKSSSSKLPKAVQDLVCLIFDVESMKKAMMEFEIDLKKMPLGKLSKKQITSAYGVLTELTKLLEKGGTETQFLDCTNRFYTLVPHDFGLKKPPLLKSADVIKAKTEMLDNLLEIEVAYSMLKGGDEGEDPIDAHYKKLKTEMEPLDKSSEEFQRLCDYVKNTHASTHQQYDLVVEEVFKIEREEEADRYAPFKDLHNRQLLWHGSRTTNFAGILSQGLRIAPPEAPVTGYMFGKGIYFADMVSKSANYCRTSKMDPTGLMLLCEVALGNMYERPHSDYIEKLPKGKHSCKGVGMTCPDPKGAYTTPDGLVIPMGKSTNSTSGHTSLLYNEYPLPRKFIVYDVAQVNMKYLLRMDFQHKW</sequence>
<dbReference type="PIRSF" id="PIRSF000489">
    <property type="entry name" value="NAD_ADPRT"/>
    <property type="match status" value="1"/>
</dbReference>
<dbReference type="GO" id="GO:0003677">
    <property type="term" value="F:DNA binding"/>
    <property type="evidence" value="ECO:0007669"/>
    <property type="project" value="UniProtKB-UniRule"/>
</dbReference>
<dbReference type="PROSITE" id="PS50064">
    <property type="entry name" value="ZF_PARP_2"/>
    <property type="match status" value="2"/>
</dbReference>
<dbReference type="SMART" id="SM01335">
    <property type="entry name" value="PADR1"/>
    <property type="match status" value="1"/>
</dbReference>
<dbReference type="GO" id="GO:0070212">
    <property type="term" value="P:protein poly-ADP-ribosylation"/>
    <property type="evidence" value="ECO:0007669"/>
    <property type="project" value="TreeGrafter"/>
</dbReference>
<evidence type="ECO:0000259" key="31">
    <source>
        <dbReference type="PROSITE" id="PS50064"/>
    </source>
</evidence>
<name>K1QLU6_MAGGI</name>
<dbReference type="InterPro" id="IPR036930">
    <property type="entry name" value="WGR_dom_sf"/>
</dbReference>
<dbReference type="PANTHER" id="PTHR10459:SF112">
    <property type="entry name" value="POLY [ADP-RIBOSE] POLYMERASE 1"/>
    <property type="match status" value="1"/>
</dbReference>
<dbReference type="GO" id="GO:1990404">
    <property type="term" value="F:NAD+-protein mono-ADP-ribosyltransferase activity"/>
    <property type="evidence" value="ECO:0007669"/>
    <property type="project" value="TreeGrafter"/>
</dbReference>
<dbReference type="InParanoid" id="K1QLU6"/>
<evidence type="ECO:0000256" key="11">
    <source>
        <dbReference type="ARBA" id="ARBA00022695"/>
    </source>
</evidence>
<dbReference type="InterPro" id="IPR049296">
    <property type="entry name" value="PARP1-like_PADR1_N"/>
</dbReference>
<dbReference type="InterPro" id="IPR038650">
    <property type="entry name" value="PADR1_C_dom_sf"/>
</dbReference>
<evidence type="ECO:0000256" key="12">
    <source>
        <dbReference type="ARBA" id="ARBA00022723"/>
    </source>
</evidence>
<dbReference type="GO" id="GO:0045087">
    <property type="term" value="P:innate immune response"/>
    <property type="evidence" value="ECO:0007669"/>
    <property type="project" value="UniProtKB-KW"/>
</dbReference>
<dbReference type="FunFam" id="1.10.20.130:FF:000001">
    <property type="entry name" value="Poly [ADP-ribose] polymerase"/>
    <property type="match status" value="1"/>
</dbReference>
<dbReference type="GO" id="GO:0051287">
    <property type="term" value="F:NAD binding"/>
    <property type="evidence" value="ECO:0007669"/>
    <property type="project" value="UniProtKB-UniRule"/>
</dbReference>
<evidence type="ECO:0000256" key="18">
    <source>
        <dbReference type="ARBA" id="ARBA00023015"/>
    </source>
</evidence>
<dbReference type="PROSITE" id="PS51060">
    <property type="entry name" value="PARP_ALPHA_HD"/>
    <property type="match status" value="1"/>
</dbReference>
<dbReference type="AlphaFoldDB" id="K1QLU6"/>
<dbReference type="Pfam" id="PF00645">
    <property type="entry name" value="zf-PARP"/>
    <property type="match status" value="2"/>
</dbReference>
<keyword evidence="7" id="KW-0021">Allosteric enzyme</keyword>
<dbReference type="InterPro" id="IPR012317">
    <property type="entry name" value="Poly(ADP-ribose)pol_cat_dom"/>
</dbReference>
<dbReference type="FunCoup" id="K1QLU6">
    <property type="interactions" value="414"/>
</dbReference>
<dbReference type="SMART" id="SM00292">
    <property type="entry name" value="BRCT"/>
    <property type="match status" value="1"/>
</dbReference>
<evidence type="ECO:0000313" key="36">
    <source>
        <dbReference type="EMBL" id="EKC34863.1"/>
    </source>
</evidence>
<reference evidence="36" key="1">
    <citation type="journal article" date="2012" name="Nature">
        <title>The oyster genome reveals stress adaptation and complexity of shell formation.</title>
        <authorList>
            <person name="Zhang G."/>
            <person name="Fang X."/>
            <person name="Guo X."/>
            <person name="Li L."/>
            <person name="Luo R."/>
            <person name="Xu F."/>
            <person name="Yang P."/>
            <person name="Zhang L."/>
            <person name="Wang X."/>
            <person name="Qi H."/>
            <person name="Xiong Z."/>
            <person name="Que H."/>
            <person name="Xie Y."/>
            <person name="Holland P.W."/>
            <person name="Paps J."/>
            <person name="Zhu Y."/>
            <person name="Wu F."/>
            <person name="Chen Y."/>
            <person name="Wang J."/>
            <person name="Peng C."/>
            <person name="Meng J."/>
            <person name="Yang L."/>
            <person name="Liu J."/>
            <person name="Wen B."/>
            <person name="Zhang N."/>
            <person name="Huang Z."/>
            <person name="Zhu Q."/>
            <person name="Feng Y."/>
            <person name="Mount A."/>
            <person name="Hedgecock D."/>
            <person name="Xu Z."/>
            <person name="Liu Y."/>
            <person name="Domazet-Loso T."/>
            <person name="Du Y."/>
            <person name="Sun X."/>
            <person name="Zhang S."/>
            <person name="Liu B."/>
            <person name="Cheng P."/>
            <person name="Jiang X."/>
            <person name="Li J."/>
            <person name="Fan D."/>
            <person name="Wang W."/>
            <person name="Fu W."/>
            <person name="Wang T."/>
            <person name="Wang B."/>
            <person name="Zhang J."/>
            <person name="Peng Z."/>
            <person name="Li Y."/>
            <person name="Li N."/>
            <person name="Wang J."/>
            <person name="Chen M."/>
            <person name="He Y."/>
            <person name="Tan F."/>
            <person name="Song X."/>
            <person name="Zheng Q."/>
            <person name="Huang R."/>
            <person name="Yang H."/>
            <person name="Du X."/>
            <person name="Chen L."/>
            <person name="Yang M."/>
            <person name="Gaffney P.M."/>
            <person name="Wang S."/>
            <person name="Luo L."/>
            <person name="She Z."/>
            <person name="Ming Y."/>
            <person name="Huang W."/>
            <person name="Zhang S."/>
            <person name="Huang B."/>
            <person name="Zhang Y."/>
            <person name="Qu T."/>
            <person name="Ni P."/>
            <person name="Miao G."/>
            <person name="Wang J."/>
            <person name="Wang Q."/>
            <person name="Steinberg C.E."/>
            <person name="Wang H."/>
            <person name="Li N."/>
            <person name="Qian L."/>
            <person name="Zhang G."/>
            <person name="Li Y."/>
            <person name="Yang H."/>
            <person name="Liu X."/>
            <person name="Wang J."/>
            <person name="Yin Y."/>
            <person name="Wang J."/>
        </authorList>
    </citation>
    <scope>NUCLEOTIDE SEQUENCE [LARGE SCALE GENOMIC DNA]</scope>
    <source>
        <strain evidence="36">05x7-T-G4-1.051#20</strain>
    </source>
</reference>
<evidence type="ECO:0000259" key="33">
    <source>
        <dbReference type="PROSITE" id="PS51059"/>
    </source>
</evidence>
<protein>
    <recommendedName>
        <fullName evidence="30">Poly [ADP-ribose] polymerase</fullName>
        <ecNumber evidence="30">2.4.2.30</ecNumber>
    </recommendedName>
</protein>
<evidence type="ECO:0000256" key="27">
    <source>
        <dbReference type="ARBA" id="ARBA00048241"/>
    </source>
</evidence>
<dbReference type="CDD" id="cd08001">
    <property type="entry name" value="WGR_PARP1_like"/>
    <property type="match status" value="1"/>
</dbReference>
<evidence type="ECO:0000256" key="20">
    <source>
        <dbReference type="ARBA" id="ARBA00023125"/>
    </source>
</evidence>
<evidence type="ECO:0000256" key="6">
    <source>
        <dbReference type="ARBA" id="ARBA00022499"/>
    </source>
</evidence>
<dbReference type="Gene3D" id="1.20.142.10">
    <property type="entry name" value="Poly(ADP-ribose) polymerase, regulatory domain"/>
    <property type="match status" value="1"/>
</dbReference>
<dbReference type="GO" id="GO:0016779">
    <property type="term" value="F:nucleotidyltransferase activity"/>
    <property type="evidence" value="ECO:0007669"/>
    <property type="project" value="UniProtKB-KW"/>
</dbReference>
<dbReference type="PROSITE" id="PS52007">
    <property type="entry name" value="PADR1"/>
    <property type="match status" value="1"/>
</dbReference>
<dbReference type="InterPro" id="IPR008288">
    <property type="entry name" value="PARP"/>
</dbReference>
<dbReference type="Pfam" id="PF00644">
    <property type="entry name" value="PARP"/>
    <property type="match status" value="1"/>
</dbReference>
<evidence type="ECO:0000256" key="4">
    <source>
        <dbReference type="ARBA" id="ARBA00022454"/>
    </source>
</evidence>
<gene>
    <name evidence="36" type="ORF">CGI_10027569</name>
</gene>
<feature type="domain" description="PARP alpha-helical" evidence="34">
    <location>
        <begin position="640"/>
        <end position="757"/>
    </location>
</feature>
<keyword evidence="11" id="KW-0548">Nucleotidyltransferase</keyword>
<evidence type="ECO:0000259" key="35">
    <source>
        <dbReference type="PROSITE" id="PS51977"/>
    </source>
</evidence>
<dbReference type="InterPro" id="IPR036420">
    <property type="entry name" value="BRCT_dom_sf"/>
</dbReference>
<dbReference type="InterPro" id="IPR050800">
    <property type="entry name" value="ARTD/PARP"/>
</dbReference>
<keyword evidence="4" id="KW-0158">Chromosome</keyword>
<evidence type="ECO:0000259" key="34">
    <source>
        <dbReference type="PROSITE" id="PS51060"/>
    </source>
</evidence>
<dbReference type="GO" id="GO:0008270">
    <property type="term" value="F:zinc ion binding"/>
    <property type="evidence" value="ECO:0007669"/>
    <property type="project" value="UniProtKB-KW"/>
</dbReference>
<dbReference type="InterPro" id="IPR036616">
    <property type="entry name" value="Poly(ADP-ribose)pol_reg_dom_sf"/>
</dbReference>
<dbReference type="Gene3D" id="3.40.50.10190">
    <property type="entry name" value="BRCT domain"/>
    <property type="match status" value="1"/>
</dbReference>
<dbReference type="Gene3D" id="1.10.20.130">
    <property type="match status" value="1"/>
</dbReference>
<evidence type="ECO:0000256" key="7">
    <source>
        <dbReference type="ARBA" id="ARBA00022533"/>
    </source>
</evidence>
<evidence type="ECO:0000256" key="16">
    <source>
        <dbReference type="ARBA" id="ARBA00022833"/>
    </source>
</evidence>